<organism evidence="10 11">
    <name type="scientific">Subdoligranulum variabile</name>
    <dbReference type="NCBI Taxonomy" id="214851"/>
    <lineage>
        <taxon>Bacteria</taxon>
        <taxon>Bacillati</taxon>
        <taxon>Bacillota</taxon>
        <taxon>Clostridia</taxon>
        <taxon>Eubacteriales</taxon>
        <taxon>Oscillospiraceae</taxon>
        <taxon>Subdoligranulum</taxon>
    </lineage>
</organism>
<evidence type="ECO:0000256" key="6">
    <source>
        <dbReference type="ARBA" id="ARBA00023136"/>
    </source>
</evidence>
<feature type="region of interest" description="Disordered" evidence="7">
    <location>
        <begin position="247"/>
        <end position="268"/>
    </location>
</feature>
<evidence type="ECO:0000313" key="11">
    <source>
        <dbReference type="Proteomes" id="UP000782880"/>
    </source>
</evidence>
<dbReference type="Pfam" id="PF02706">
    <property type="entry name" value="Wzz"/>
    <property type="match status" value="1"/>
</dbReference>
<keyword evidence="6 8" id="KW-0472">Membrane</keyword>
<dbReference type="InterPro" id="IPR050445">
    <property type="entry name" value="Bact_polysacc_biosynth/exp"/>
</dbReference>
<keyword evidence="3" id="KW-1003">Cell membrane</keyword>
<feature type="compositionally biased region" description="Basic residues" evidence="7">
    <location>
        <begin position="247"/>
        <end position="256"/>
    </location>
</feature>
<dbReference type="GO" id="GO:0004713">
    <property type="term" value="F:protein tyrosine kinase activity"/>
    <property type="evidence" value="ECO:0007669"/>
    <property type="project" value="TreeGrafter"/>
</dbReference>
<evidence type="ECO:0000256" key="4">
    <source>
        <dbReference type="ARBA" id="ARBA00022692"/>
    </source>
</evidence>
<reference evidence="10" key="1">
    <citation type="journal article" date="2021" name="PeerJ">
        <title>Extensive microbial diversity within the chicken gut microbiome revealed by metagenomics and culture.</title>
        <authorList>
            <person name="Gilroy R."/>
            <person name="Ravi A."/>
            <person name="Getino M."/>
            <person name="Pursley I."/>
            <person name="Horton D.L."/>
            <person name="Alikhan N.F."/>
            <person name="Baker D."/>
            <person name="Gharbi K."/>
            <person name="Hall N."/>
            <person name="Watson M."/>
            <person name="Adriaenssens E.M."/>
            <person name="Foster-Nyarko E."/>
            <person name="Jarju S."/>
            <person name="Secka A."/>
            <person name="Antonio M."/>
            <person name="Oren A."/>
            <person name="Chaudhuri R.R."/>
            <person name="La Ragione R."/>
            <person name="Hildebrand F."/>
            <person name="Pallen M.J."/>
        </authorList>
    </citation>
    <scope>NUCLEOTIDE SEQUENCE</scope>
    <source>
        <strain evidence="10">ChiBcec21-2208</strain>
    </source>
</reference>
<evidence type="ECO:0000256" key="7">
    <source>
        <dbReference type="SAM" id="MobiDB-lite"/>
    </source>
</evidence>
<proteinExistence type="inferred from homology"/>
<feature type="domain" description="Polysaccharide chain length determinant N-terminal" evidence="9">
    <location>
        <begin position="21"/>
        <end position="110"/>
    </location>
</feature>
<dbReference type="EMBL" id="DYVE01000290">
    <property type="protein sequence ID" value="HJG29211.1"/>
    <property type="molecule type" value="Genomic_DNA"/>
</dbReference>
<evidence type="ECO:0000256" key="5">
    <source>
        <dbReference type="ARBA" id="ARBA00022989"/>
    </source>
</evidence>
<evidence type="ECO:0000256" key="3">
    <source>
        <dbReference type="ARBA" id="ARBA00022475"/>
    </source>
</evidence>
<dbReference type="AlphaFoldDB" id="A0A921IM49"/>
<keyword evidence="5 8" id="KW-1133">Transmembrane helix</keyword>
<gene>
    <name evidence="10" type="ORF">K8V20_11285</name>
</gene>
<accession>A0A921IM49</accession>
<reference evidence="10" key="2">
    <citation type="submission" date="2021-09" db="EMBL/GenBank/DDBJ databases">
        <authorList>
            <person name="Gilroy R."/>
        </authorList>
    </citation>
    <scope>NUCLEOTIDE SEQUENCE</scope>
    <source>
        <strain evidence="10">ChiBcec21-2208</strain>
    </source>
</reference>
<dbReference type="GO" id="GO:0005886">
    <property type="term" value="C:plasma membrane"/>
    <property type="evidence" value="ECO:0007669"/>
    <property type="project" value="UniProtKB-SubCell"/>
</dbReference>
<evidence type="ECO:0000256" key="8">
    <source>
        <dbReference type="SAM" id="Phobius"/>
    </source>
</evidence>
<evidence type="ECO:0000256" key="1">
    <source>
        <dbReference type="ARBA" id="ARBA00004651"/>
    </source>
</evidence>
<dbReference type="PANTHER" id="PTHR32309">
    <property type="entry name" value="TYROSINE-PROTEIN KINASE"/>
    <property type="match status" value="1"/>
</dbReference>
<comment type="caution">
    <text evidence="10">The sequence shown here is derived from an EMBL/GenBank/DDBJ whole genome shotgun (WGS) entry which is preliminary data.</text>
</comment>
<dbReference type="PANTHER" id="PTHR32309:SF13">
    <property type="entry name" value="FERRIC ENTEROBACTIN TRANSPORT PROTEIN FEPE"/>
    <property type="match status" value="1"/>
</dbReference>
<keyword evidence="4 8" id="KW-0812">Transmembrane</keyword>
<feature type="transmembrane region" description="Helical" evidence="8">
    <location>
        <begin position="35"/>
        <end position="57"/>
    </location>
</feature>
<comment type="subcellular location">
    <subcellularLocation>
        <location evidence="1">Cell membrane</location>
        <topology evidence="1">Multi-pass membrane protein</topology>
    </subcellularLocation>
</comment>
<dbReference type="Proteomes" id="UP000782880">
    <property type="component" value="Unassembled WGS sequence"/>
</dbReference>
<protein>
    <submittedName>
        <fullName evidence="10">Capsular polysaccharide biosynthesis protein</fullName>
    </submittedName>
</protein>
<dbReference type="InterPro" id="IPR003856">
    <property type="entry name" value="LPS_length_determ_N"/>
</dbReference>
<sequence>MEYSTQQTKQTAPVHANTTTEIDLVEVFYLLWGHWWQILLSLIAGAAIAFAGTYFLITPQYEASARIYIVSASNDSVVDLSDLQVGTSLTADYQELLLSRPLLQDVINNLGLSMDYQQLERMINITNTTDTRILRILVTSPNPQQAADIANELVNQASIYLPNVMETDPPNLVESAIVPNQASSPSYSRNTVLGALLGAILCCTVLLVRYLMNDTFVTPDDVARYFGIQPLATIPEGDLGDFNKQIRKKKSRKSHMKKDTWQAKGGQA</sequence>
<name>A0A921IM49_9FIRM</name>
<evidence type="ECO:0000259" key="9">
    <source>
        <dbReference type="Pfam" id="PF02706"/>
    </source>
</evidence>
<evidence type="ECO:0000313" key="10">
    <source>
        <dbReference type="EMBL" id="HJG29211.1"/>
    </source>
</evidence>
<feature type="transmembrane region" description="Helical" evidence="8">
    <location>
        <begin position="192"/>
        <end position="212"/>
    </location>
</feature>
<evidence type="ECO:0000256" key="2">
    <source>
        <dbReference type="ARBA" id="ARBA00006683"/>
    </source>
</evidence>
<comment type="similarity">
    <text evidence="2">Belongs to the CpsC/CapA family.</text>
</comment>